<organism evidence="1 2">
    <name type="scientific">Paenibacillus thailandensis</name>
    <dbReference type="NCBI Taxonomy" id="393250"/>
    <lineage>
        <taxon>Bacteria</taxon>
        <taxon>Bacillati</taxon>
        <taxon>Bacillota</taxon>
        <taxon>Bacilli</taxon>
        <taxon>Bacillales</taxon>
        <taxon>Paenibacillaceae</taxon>
        <taxon>Paenibacillus</taxon>
    </lineage>
</organism>
<evidence type="ECO:0008006" key="3">
    <source>
        <dbReference type="Google" id="ProtNLM"/>
    </source>
</evidence>
<accession>A0ABW5R403</accession>
<name>A0ABW5R403_9BACL</name>
<dbReference type="EMBL" id="JBHUMY010000039">
    <property type="protein sequence ID" value="MFD2663212.1"/>
    <property type="molecule type" value="Genomic_DNA"/>
</dbReference>
<protein>
    <recommendedName>
        <fullName evidence="3">Lipoprotein</fullName>
    </recommendedName>
</protein>
<evidence type="ECO:0000313" key="1">
    <source>
        <dbReference type="EMBL" id="MFD2663212.1"/>
    </source>
</evidence>
<keyword evidence="2" id="KW-1185">Reference proteome</keyword>
<evidence type="ECO:0000313" key="2">
    <source>
        <dbReference type="Proteomes" id="UP001597493"/>
    </source>
</evidence>
<reference evidence="2" key="1">
    <citation type="journal article" date="2019" name="Int. J. Syst. Evol. Microbiol.">
        <title>The Global Catalogue of Microorganisms (GCM) 10K type strain sequencing project: providing services to taxonomists for standard genome sequencing and annotation.</title>
        <authorList>
            <consortium name="The Broad Institute Genomics Platform"/>
            <consortium name="The Broad Institute Genome Sequencing Center for Infectious Disease"/>
            <person name="Wu L."/>
            <person name="Ma J."/>
        </authorList>
    </citation>
    <scope>NUCLEOTIDE SEQUENCE [LARGE SCALE GENOMIC DNA]</scope>
    <source>
        <strain evidence="2">TISTR 1827</strain>
    </source>
</reference>
<dbReference type="RefSeq" id="WP_379278822.1">
    <property type="nucleotide sequence ID" value="NZ_JBHUGT010000043.1"/>
</dbReference>
<gene>
    <name evidence="1" type="ORF">ACFSW5_23490</name>
</gene>
<proteinExistence type="predicted"/>
<comment type="caution">
    <text evidence="1">The sequence shown here is derived from an EMBL/GenBank/DDBJ whole genome shotgun (WGS) entry which is preliminary data.</text>
</comment>
<sequence>MSIQKGKRSIIVSIAIMVVLIVLSGCTNGGSPKEALLKAMEKTAAAESYSAQTTVTIHEANIPVQGDKAASAGYVATVLKGSKLHMNTEYRKEPFRTDWKLQLELAGGGVTLNVPMIATGDKLYMKLPALPALPLPEAATDKYIELALQEQNNASKDAEGDVAANRQLLAGDVQKLIMTSFDGDGYFSELETKDAGLPEGVKAERVIRFGITPQNQADAAAAVTGKLLPGLYDLLLDNAEYLKLLNVTKERVEQWKGDLAAGSDGLTERLKAGLKVNDISIVSAIRDGYVHYQSMTINVEWKDTVSGAERVSGKLDLRFDTEYNGINKPVAFEQELPTDPLTWEQFTQLLQSPSAM</sequence>
<dbReference type="PROSITE" id="PS51257">
    <property type="entry name" value="PROKAR_LIPOPROTEIN"/>
    <property type="match status" value="1"/>
</dbReference>
<dbReference type="Proteomes" id="UP001597493">
    <property type="component" value="Unassembled WGS sequence"/>
</dbReference>